<dbReference type="SMART" id="SM00671">
    <property type="entry name" value="SEL1"/>
    <property type="match status" value="2"/>
</dbReference>
<dbReference type="PANTHER" id="PTHR45011:SF1">
    <property type="entry name" value="DAP3-BINDING CELL DEATH ENHANCER 1"/>
    <property type="match status" value="1"/>
</dbReference>
<organism evidence="1">
    <name type="scientific">Triatoma infestans</name>
    <name type="common">Assassin bug</name>
    <dbReference type="NCBI Taxonomy" id="30076"/>
    <lineage>
        <taxon>Eukaryota</taxon>
        <taxon>Metazoa</taxon>
        <taxon>Ecdysozoa</taxon>
        <taxon>Arthropoda</taxon>
        <taxon>Hexapoda</taxon>
        <taxon>Insecta</taxon>
        <taxon>Pterygota</taxon>
        <taxon>Neoptera</taxon>
        <taxon>Paraneoptera</taxon>
        <taxon>Hemiptera</taxon>
        <taxon>Heteroptera</taxon>
        <taxon>Panheteroptera</taxon>
        <taxon>Cimicomorpha</taxon>
        <taxon>Reduviidae</taxon>
        <taxon>Triatominae</taxon>
        <taxon>Triatoma</taxon>
    </lineage>
</organism>
<dbReference type="InterPro" id="IPR011990">
    <property type="entry name" value="TPR-like_helical_dom_sf"/>
</dbReference>
<protein>
    <submittedName>
        <fullName evidence="2">Death ligand signal enhancer</fullName>
    </submittedName>
    <submittedName>
        <fullName evidence="1">Putative extracellular protein sel-1</fullName>
    </submittedName>
</protein>
<reference evidence="2" key="2">
    <citation type="submission" date="2016-04" db="EMBL/GenBank/DDBJ databases">
        <authorList>
            <person name="Calderon-Fernandez G.M.Sr."/>
        </authorList>
    </citation>
    <scope>NUCLEOTIDE SEQUENCE</scope>
    <source>
        <strain evidence="2">Int1</strain>
        <tissue evidence="2">Integument</tissue>
    </source>
</reference>
<sequence>MWKFFSRSVRETLERGFRIIRPSEKTVKNDCTEHTTYCQKFSPCFLEPIYKYRCAHKEDPKRDKQKSTPHDGVGDNTLLGVVSCSSVLALGWFLTQPCHWRKWWCQRGRDENCRKPQLIHLLGKVANNQPINVGIHTDSTLAVNSKDDTDVTDSVPYGPKTAEEVLNEAAEEFRAVHESVVASAENSQGVDYISAKRHREAIALFRSASRRGYAPAAYNLAQCYEMGLGTKQDFTEAAKWYRVAADKGHATAKYNLGVFYAHGWGGLEASNKTARKLFEEAAELGQPDAKAALGLNGKNKDAPLLSGLGSSEDWGLTKEPSDIKESSNKVNDANELYKMALSYESSVCDDITASGIVLQLHKMASDMGHAEAKARFQLLEGYEAIGLLQEFLCGKRRSDTNFFIKGITPAIVL</sequence>
<reference evidence="1" key="1">
    <citation type="journal article" date="2014" name="PLoS Negl. Trop. Dis.">
        <title>An updated insight into the Sialotranscriptome of Triatoma infestans: developmental stage and geographic variations.</title>
        <authorList>
            <person name="Schwarz A."/>
            <person name="Medrano-Mercado N."/>
            <person name="Schaub G.A."/>
            <person name="Struchiner C.J."/>
            <person name="Bargues M.D."/>
            <person name="Levy M.Z."/>
            <person name="Ribeiro J.M."/>
        </authorList>
    </citation>
    <scope>NUCLEOTIDE SEQUENCE</scope>
    <source>
        <strain evidence="1">Chile</strain>
        <tissue evidence="1">Salivary glands</tissue>
    </source>
</reference>
<dbReference type="InterPro" id="IPR006597">
    <property type="entry name" value="Sel1-like"/>
</dbReference>
<name>A0A023F0K3_TRIIF</name>
<dbReference type="AlphaFoldDB" id="A0A023F0K3"/>
<accession>A0A023F0K3</accession>
<proteinExistence type="evidence at transcript level"/>
<dbReference type="Gene3D" id="1.25.40.10">
    <property type="entry name" value="Tetratricopeptide repeat domain"/>
    <property type="match status" value="1"/>
</dbReference>
<dbReference type="EMBL" id="GEMB01001040">
    <property type="protein sequence ID" value="JAS02107.1"/>
    <property type="molecule type" value="Transcribed_RNA"/>
</dbReference>
<reference evidence="2" key="3">
    <citation type="journal article" date="2017" name="J. Med. Entomol.">
        <title>Transcriptome Analysis of the Triatoma infestans (Hemiptera: Reduviidae) Integument.</title>
        <authorList>
            <person name="Calderon-Fernandez G.M."/>
            <person name="Moriconi D.E."/>
            <person name="Dulbecco A.B."/>
            <person name="Juarez M.P."/>
        </authorList>
    </citation>
    <scope>NUCLEOTIDE SEQUENCE</scope>
    <source>
        <strain evidence="2">Int1</strain>
        <tissue evidence="2">Integument</tissue>
    </source>
</reference>
<dbReference type="EMBL" id="GBBI01004196">
    <property type="protein sequence ID" value="JAC14516.1"/>
    <property type="molecule type" value="mRNA"/>
</dbReference>
<dbReference type="PANTHER" id="PTHR45011">
    <property type="entry name" value="DAP3-BINDING CELL DEATH ENHANCER 1"/>
    <property type="match status" value="1"/>
</dbReference>
<dbReference type="SUPFAM" id="SSF81901">
    <property type="entry name" value="HCP-like"/>
    <property type="match status" value="1"/>
</dbReference>
<evidence type="ECO:0000313" key="1">
    <source>
        <dbReference type="EMBL" id="JAC14516.1"/>
    </source>
</evidence>
<dbReference type="Pfam" id="PF08238">
    <property type="entry name" value="Sel1"/>
    <property type="match status" value="3"/>
</dbReference>
<evidence type="ECO:0000313" key="2">
    <source>
        <dbReference type="EMBL" id="JAS02107.1"/>
    </source>
</evidence>
<dbReference type="InterPro" id="IPR052748">
    <property type="entry name" value="ISR_Activator"/>
</dbReference>